<keyword evidence="3" id="KW-1185">Reference proteome</keyword>
<accession>A0A378LUC1</accession>
<dbReference type="AlphaFoldDB" id="A0A378LUC1"/>
<name>A0A378LUC1_9GAMM</name>
<dbReference type="RefSeq" id="WP_031564043.1">
    <property type="nucleotide sequence ID" value="NZ_CAAAIS010000009.1"/>
</dbReference>
<dbReference type="InterPro" id="IPR043472">
    <property type="entry name" value="Macro_dom-like"/>
</dbReference>
<proteinExistence type="predicted"/>
<evidence type="ECO:0000313" key="2">
    <source>
        <dbReference type="EMBL" id="STY31180.1"/>
    </source>
</evidence>
<dbReference type="EMBL" id="UGPB01000001">
    <property type="protein sequence ID" value="STY31180.1"/>
    <property type="molecule type" value="Genomic_DNA"/>
</dbReference>
<dbReference type="PANTHER" id="PTHR35596:SF1">
    <property type="entry name" value="MICROBIAL-TYPE PARG CATALYTIC DOMAIN-CONTAINING PROTEIN"/>
    <property type="match status" value="1"/>
</dbReference>
<dbReference type="Pfam" id="PF10021">
    <property type="entry name" value="PARG_cat_microb"/>
    <property type="match status" value="1"/>
</dbReference>
<protein>
    <submittedName>
        <fullName evidence="2">Uncharacterized protein conserved in bacteria</fullName>
    </submittedName>
</protein>
<reference evidence="2 3" key="1">
    <citation type="submission" date="2018-06" db="EMBL/GenBank/DDBJ databases">
        <authorList>
            <consortium name="Pathogen Informatics"/>
            <person name="Doyle S."/>
        </authorList>
    </citation>
    <scope>NUCLEOTIDE SEQUENCE [LARGE SCALE GENOMIC DNA]</scope>
    <source>
        <strain evidence="2 3">NCTC11532</strain>
    </source>
</reference>
<evidence type="ECO:0000259" key="1">
    <source>
        <dbReference type="Pfam" id="PF10021"/>
    </source>
</evidence>
<organism evidence="2 3">
    <name type="scientific">Legionella wadsworthii</name>
    <dbReference type="NCBI Taxonomy" id="28088"/>
    <lineage>
        <taxon>Bacteria</taxon>
        <taxon>Pseudomonadati</taxon>
        <taxon>Pseudomonadota</taxon>
        <taxon>Gammaproteobacteria</taxon>
        <taxon>Legionellales</taxon>
        <taxon>Legionellaceae</taxon>
        <taxon>Legionella</taxon>
    </lineage>
</organism>
<gene>
    <name evidence="2" type="ORF">NCTC11532_02775</name>
</gene>
<dbReference type="Proteomes" id="UP000255297">
    <property type="component" value="Unassembled WGS sequence"/>
</dbReference>
<feature type="domain" description="Microbial-type PARG catalytic" evidence="1">
    <location>
        <begin position="70"/>
        <end position="148"/>
    </location>
</feature>
<dbReference type="PANTHER" id="PTHR35596">
    <property type="entry name" value="DUF2263 DOMAIN-CONTAINING PROTEIN"/>
    <property type="match status" value="1"/>
</dbReference>
<dbReference type="OrthoDB" id="9806181at2"/>
<dbReference type="STRING" id="1122170.GCA_000701265_03026"/>
<evidence type="ECO:0000313" key="3">
    <source>
        <dbReference type="Proteomes" id="UP000255297"/>
    </source>
</evidence>
<sequence length="361" mass="41215">MRAFFGRLPPSSSNKIREAYMAQKPGLFQGALSGNGHRYESMGLTVRAITDPEEYKTLKNHSKTNMHNWSKARADFPLSVDVVAKDCLVAALEATKKAGKIYMVLNMANSHFPGGAVFEGGNAQEESMWHRSTCPLSLMDKWIKFDKDYTKTFLYTKEGRAFVEGKIKMTEAELDILSERCPNALSSTRIAYKTFYSKEPRICFRGPEVYFLPSSTDEFMVRGYTPNPELSFMFLPTHQIFPFYELRSAAPEHITKSQHEVPINERIMEMRRRISSQLDTLIIADQPNAILGAWGCGEFHNEPELVSDIYGEEIERRSSFFKHLMFPILDTQSARNFEVFEKALKGIKLGDTRSLQNNNKV</sequence>
<dbReference type="InterPro" id="IPR019261">
    <property type="entry name" value="PARG_cat_microbial"/>
</dbReference>
<dbReference type="Gene3D" id="3.40.220.10">
    <property type="entry name" value="Leucine Aminopeptidase, subunit E, domain 1"/>
    <property type="match status" value="1"/>
</dbReference>